<organism evidence="1">
    <name type="scientific">marine metagenome</name>
    <dbReference type="NCBI Taxonomy" id="408172"/>
    <lineage>
        <taxon>unclassified sequences</taxon>
        <taxon>metagenomes</taxon>
        <taxon>ecological metagenomes</taxon>
    </lineage>
</organism>
<gene>
    <name evidence="1" type="ORF">METZ01_LOCUS441491</name>
</gene>
<protein>
    <submittedName>
        <fullName evidence="1">Uncharacterized protein</fullName>
    </submittedName>
</protein>
<sequence length="63" mass="7537">MKQKRRMWFGVVTAMILLLVITDRYDLHRSVKKWCDRTGTFMRHRAFLMLKGSITLNHVKVVC</sequence>
<proteinExistence type="predicted"/>
<name>A0A382YZD7_9ZZZZ</name>
<evidence type="ECO:0000313" key="1">
    <source>
        <dbReference type="EMBL" id="SVD88637.1"/>
    </source>
</evidence>
<reference evidence="1" key="1">
    <citation type="submission" date="2018-05" db="EMBL/GenBank/DDBJ databases">
        <authorList>
            <person name="Lanie J.A."/>
            <person name="Ng W.-L."/>
            <person name="Kazmierczak K.M."/>
            <person name="Andrzejewski T.M."/>
            <person name="Davidsen T.M."/>
            <person name="Wayne K.J."/>
            <person name="Tettelin H."/>
            <person name="Glass J.I."/>
            <person name="Rusch D."/>
            <person name="Podicherti R."/>
            <person name="Tsui H.-C.T."/>
            <person name="Winkler M.E."/>
        </authorList>
    </citation>
    <scope>NUCLEOTIDE SEQUENCE</scope>
</reference>
<feature type="non-terminal residue" evidence="1">
    <location>
        <position position="63"/>
    </location>
</feature>
<dbReference type="AlphaFoldDB" id="A0A382YZD7"/>
<accession>A0A382YZD7</accession>
<dbReference type="EMBL" id="UINC01179777">
    <property type="protein sequence ID" value="SVD88637.1"/>
    <property type="molecule type" value="Genomic_DNA"/>
</dbReference>